<dbReference type="GO" id="GO:0003955">
    <property type="term" value="F:NAD(P)H dehydrogenase (quinone) activity"/>
    <property type="evidence" value="ECO:0007669"/>
    <property type="project" value="TreeGrafter"/>
</dbReference>
<dbReference type="SUPFAM" id="SSF55424">
    <property type="entry name" value="FAD/NAD-linked reductases, dimerisation (C-terminal) domain"/>
    <property type="match status" value="1"/>
</dbReference>
<evidence type="ECO:0000313" key="8">
    <source>
        <dbReference type="EMBL" id="GGE33528.1"/>
    </source>
</evidence>
<dbReference type="PANTHER" id="PTHR43014">
    <property type="entry name" value="MERCURIC REDUCTASE"/>
    <property type="match status" value="1"/>
</dbReference>
<dbReference type="PRINTS" id="PR00368">
    <property type="entry name" value="FADPNR"/>
</dbReference>
<dbReference type="EMBL" id="BMCP01000001">
    <property type="protein sequence ID" value="GGE33528.1"/>
    <property type="molecule type" value="Genomic_DNA"/>
</dbReference>
<comment type="similarity">
    <text evidence="2">Belongs to the class-I pyridine nucleotide-disulfide oxidoreductase family.</text>
</comment>
<feature type="domain" description="Pyridine nucleotide-disulphide oxidoreductase dimerisation" evidence="6">
    <location>
        <begin position="329"/>
        <end position="431"/>
    </location>
</feature>
<evidence type="ECO:0000259" key="7">
    <source>
        <dbReference type="Pfam" id="PF07992"/>
    </source>
</evidence>
<accession>A0A8J2YG96</accession>
<dbReference type="AlphaFoldDB" id="A0A8J2YG96"/>
<dbReference type="InterPro" id="IPR016156">
    <property type="entry name" value="FAD/NAD-linked_Rdtase_dimer_sf"/>
</dbReference>
<evidence type="ECO:0000256" key="3">
    <source>
        <dbReference type="ARBA" id="ARBA00022630"/>
    </source>
</evidence>
<protein>
    <submittedName>
        <fullName evidence="8">Dihydrolipoamide dehydrogenase</fullName>
    </submittedName>
</protein>
<dbReference type="InterPro" id="IPR036188">
    <property type="entry name" value="FAD/NAD-bd_sf"/>
</dbReference>
<evidence type="ECO:0000313" key="9">
    <source>
        <dbReference type="Proteomes" id="UP000602745"/>
    </source>
</evidence>
<feature type="domain" description="FAD/NAD(P)-binding" evidence="7">
    <location>
        <begin position="4"/>
        <end position="301"/>
    </location>
</feature>
<dbReference type="PRINTS" id="PR00411">
    <property type="entry name" value="PNDRDTASEI"/>
</dbReference>
<comment type="caution">
    <text evidence="8">The sequence shown here is derived from an EMBL/GenBank/DDBJ whole genome shotgun (WGS) entry which is preliminary data.</text>
</comment>
<reference evidence="8" key="1">
    <citation type="journal article" date="2014" name="Int. J. Syst. Evol. Microbiol.">
        <title>Complete genome sequence of Corynebacterium casei LMG S-19264T (=DSM 44701T), isolated from a smear-ripened cheese.</title>
        <authorList>
            <consortium name="US DOE Joint Genome Institute (JGI-PGF)"/>
            <person name="Walter F."/>
            <person name="Albersmeier A."/>
            <person name="Kalinowski J."/>
            <person name="Ruckert C."/>
        </authorList>
    </citation>
    <scope>NUCLEOTIDE SEQUENCE</scope>
    <source>
        <strain evidence="8">CCM 7684</strain>
    </source>
</reference>
<keyword evidence="3" id="KW-0285">Flavoprotein</keyword>
<dbReference type="GO" id="GO:0050660">
    <property type="term" value="F:flavin adenine dinucleotide binding"/>
    <property type="evidence" value="ECO:0007669"/>
    <property type="project" value="TreeGrafter"/>
</dbReference>
<dbReference type="Proteomes" id="UP000602745">
    <property type="component" value="Unassembled WGS sequence"/>
</dbReference>
<keyword evidence="5" id="KW-0520">NAD</keyword>
<dbReference type="Pfam" id="PF07992">
    <property type="entry name" value="Pyr_redox_2"/>
    <property type="match status" value="1"/>
</dbReference>
<organism evidence="8 9">
    <name type="scientific">Agaricicola taiwanensis</name>
    <dbReference type="NCBI Taxonomy" id="591372"/>
    <lineage>
        <taxon>Bacteria</taxon>
        <taxon>Pseudomonadati</taxon>
        <taxon>Pseudomonadota</taxon>
        <taxon>Alphaproteobacteria</taxon>
        <taxon>Rhodobacterales</taxon>
        <taxon>Paracoccaceae</taxon>
        <taxon>Agaricicola</taxon>
    </lineage>
</organism>
<dbReference type="PANTHER" id="PTHR43014:SF2">
    <property type="entry name" value="MERCURIC REDUCTASE"/>
    <property type="match status" value="1"/>
</dbReference>
<feature type="binding site" evidence="5">
    <location>
        <begin position="172"/>
        <end position="179"/>
    </location>
    <ligand>
        <name>NAD(+)</name>
        <dbReference type="ChEBI" id="CHEBI:57540"/>
    </ligand>
</feature>
<dbReference type="InterPro" id="IPR001100">
    <property type="entry name" value="Pyr_nuc-diS_OxRdtase"/>
</dbReference>
<keyword evidence="5" id="KW-0547">Nucleotide-binding</keyword>
<dbReference type="InterPro" id="IPR004099">
    <property type="entry name" value="Pyr_nucl-diS_OxRdtase_dimer"/>
</dbReference>
<sequence>MTPDVCIIGGGAAGTTAALALAAMNIPTVLVERGEVGRGAQAQTEHAAFLAAAARAHVVRTARRFGISSSAPKVDWPAVRAHVAQAAEALAPNTSAARLTALGVQVIAADASFVDHRTVQAGSHTIRARRFILATGVRALLPPVPGLSETPHLTLDCVMTLEEMPKRLLILGQGPRSIELAQAFAQLGSRVAIVGASPLADLAVEWREPILASCRRDGVMFHEAAVASVRLEKSGIKAELADGTQLTAGHLLVEAETSQEIEALRLDLAGVRHDDRTIEVDQRLRTSNRRVFAIGSTAGNPAAEAADAAIVIRNIIFRQPARRTDEHLPYLIATDPPYASVGLDEEAAHRRAGVIRIFRWPYHDNARAQAEASTSGHIRIVTDARTRVLGVSIVGHGAGELIHTWAAAVKHRRSLAEVADVLATYPAFSDLGRQAAAVLQVEHLTNPRVQRIIRFLRLG</sequence>
<evidence type="ECO:0000256" key="4">
    <source>
        <dbReference type="ARBA" id="ARBA00022827"/>
    </source>
</evidence>
<evidence type="ECO:0000256" key="5">
    <source>
        <dbReference type="PIRSR" id="PIRSR000350-3"/>
    </source>
</evidence>
<dbReference type="Gene3D" id="3.30.390.30">
    <property type="match status" value="1"/>
</dbReference>
<dbReference type="Gene3D" id="3.50.50.60">
    <property type="entry name" value="FAD/NAD(P)-binding domain"/>
    <property type="match status" value="2"/>
</dbReference>
<dbReference type="Pfam" id="PF02852">
    <property type="entry name" value="Pyr_redox_dim"/>
    <property type="match status" value="1"/>
</dbReference>
<keyword evidence="4" id="KW-0274">FAD</keyword>
<evidence type="ECO:0000259" key="6">
    <source>
        <dbReference type="Pfam" id="PF02852"/>
    </source>
</evidence>
<keyword evidence="9" id="KW-1185">Reference proteome</keyword>
<evidence type="ECO:0000256" key="2">
    <source>
        <dbReference type="ARBA" id="ARBA00007532"/>
    </source>
</evidence>
<evidence type="ECO:0000256" key="1">
    <source>
        <dbReference type="ARBA" id="ARBA00001974"/>
    </source>
</evidence>
<gene>
    <name evidence="8" type="ORF">GCM10007276_08520</name>
</gene>
<dbReference type="SUPFAM" id="SSF51905">
    <property type="entry name" value="FAD/NAD(P)-binding domain"/>
    <property type="match status" value="1"/>
</dbReference>
<reference evidence="8" key="2">
    <citation type="submission" date="2020-09" db="EMBL/GenBank/DDBJ databases">
        <authorList>
            <person name="Sun Q."/>
            <person name="Sedlacek I."/>
        </authorList>
    </citation>
    <scope>NUCLEOTIDE SEQUENCE</scope>
    <source>
        <strain evidence="8">CCM 7684</strain>
    </source>
</reference>
<proteinExistence type="inferred from homology"/>
<dbReference type="InterPro" id="IPR023753">
    <property type="entry name" value="FAD/NAD-binding_dom"/>
</dbReference>
<dbReference type="PIRSF" id="PIRSF000350">
    <property type="entry name" value="Mercury_reductase_MerA"/>
    <property type="match status" value="1"/>
</dbReference>
<name>A0A8J2YG96_9RHOB</name>
<comment type="cofactor">
    <cofactor evidence="1">
        <name>FAD</name>
        <dbReference type="ChEBI" id="CHEBI:57692"/>
    </cofactor>
</comment>